<feature type="transmembrane region" description="Helical" evidence="1">
    <location>
        <begin position="21"/>
        <end position="46"/>
    </location>
</feature>
<keyword evidence="1" id="KW-0812">Transmembrane</keyword>
<gene>
    <name evidence="2" type="ORF">JOC95_003259</name>
</gene>
<evidence type="ECO:0000313" key="2">
    <source>
        <dbReference type="EMBL" id="MBM7621386.1"/>
    </source>
</evidence>
<feature type="transmembrane region" description="Helical" evidence="1">
    <location>
        <begin position="101"/>
        <end position="124"/>
    </location>
</feature>
<dbReference type="InterPro" id="IPR010288">
    <property type="entry name" value="EcsB_ABC"/>
</dbReference>
<reference evidence="2 3" key="1">
    <citation type="submission" date="2021-01" db="EMBL/GenBank/DDBJ databases">
        <title>Genomic Encyclopedia of Type Strains, Phase IV (KMG-IV): sequencing the most valuable type-strain genomes for metagenomic binning, comparative biology and taxonomic classification.</title>
        <authorList>
            <person name="Goeker M."/>
        </authorList>
    </citation>
    <scope>NUCLEOTIDE SEQUENCE [LARGE SCALE GENOMIC DNA]</scope>
    <source>
        <strain evidence="2 3">DSM 25879</strain>
    </source>
</reference>
<name>A0ABS2P349_9BACI</name>
<feature type="transmembrane region" description="Helical" evidence="1">
    <location>
        <begin position="191"/>
        <end position="209"/>
    </location>
</feature>
<sequence length="379" mass="44275">MSGSALFRYRYRKDREYQWKNIKVVMDWTILFYIFLTILFVGAMVYDSIPEIVEIISQLPFGLTILLIYLLLNNGSIRIFVEAADSYFFIHRKDVPQSIKGFSICVSLLKNTVISILIGCVSFLLLDTVEPGAFSFLPYITYIVLTRLLLIIIGQLIDLRWKSWSNRLISIAVFVLGGAFFYLSLKSALGISLNVTLLLMVAATHYVYWKADSFDFDVSENEKIKQKYVGMMFAMSEYVHIPKASKRTRPLLFRKSQRIFTDRRPENALAELFFKYLLRNLRHVSSYLKIIGITIAVMIYMPLWMKFGLFIAFFFFMKEWLNIVYDELTAHPFLNLYKGKGILKEHFQDAVTRWLYYPALGIVGFVLLMNAMFHFLWKG</sequence>
<proteinExistence type="predicted"/>
<protein>
    <submittedName>
        <fullName evidence="2">ABC-type exoprotein transport system permease subunit</fullName>
    </submittedName>
</protein>
<dbReference type="RefSeq" id="WP_204418177.1">
    <property type="nucleotide sequence ID" value="NZ_JAFBED010000007.1"/>
</dbReference>
<keyword evidence="3" id="KW-1185">Reference proteome</keyword>
<evidence type="ECO:0000313" key="3">
    <source>
        <dbReference type="Proteomes" id="UP000737402"/>
    </source>
</evidence>
<evidence type="ECO:0000256" key="1">
    <source>
        <dbReference type="SAM" id="Phobius"/>
    </source>
</evidence>
<keyword evidence="1" id="KW-0472">Membrane</keyword>
<comment type="caution">
    <text evidence="2">The sequence shown here is derived from an EMBL/GenBank/DDBJ whole genome shotgun (WGS) entry which is preliminary data.</text>
</comment>
<accession>A0ABS2P349</accession>
<feature type="transmembrane region" description="Helical" evidence="1">
    <location>
        <begin position="136"/>
        <end position="156"/>
    </location>
</feature>
<keyword evidence="1" id="KW-1133">Transmembrane helix</keyword>
<dbReference type="Pfam" id="PF05975">
    <property type="entry name" value="EcsB"/>
    <property type="match status" value="1"/>
</dbReference>
<feature type="transmembrane region" description="Helical" evidence="1">
    <location>
        <begin position="287"/>
        <end position="316"/>
    </location>
</feature>
<organism evidence="2 3">
    <name type="scientific">Sutcliffiella tianshenii</name>
    <dbReference type="NCBI Taxonomy" id="1463404"/>
    <lineage>
        <taxon>Bacteria</taxon>
        <taxon>Bacillati</taxon>
        <taxon>Bacillota</taxon>
        <taxon>Bacilli</taxon>
        <taxon>Bacillales</taxon>
        <taxon>Bacillaceae</taxon>
        <taxon>Sutcliffiella</taxon>
    </lineage>
</organism>
<feature type="transmembrane region" description="Helical" evidence="1">
    <location>
        <begin position="354"/>
        <end position="377"/>
    </location>
</feature>
<feature type="transmembrane region" description="Helical" evidence="1">
    <location>
        <begin position="52"/>
        <end position="72"/>
    </location>
</feature>
<dbReference type="EMBL" id="JAFBED010000007">
    <property type="protein sequence ID" value="MBM7621386.1"/>
    <property type="molecule type" value="Genomic_DNA"/>
</dbReference>
<dbReference type="Proteomes" id="UP000737402">
    <property type="component" value="Unassembled WGS sequence"/>
</dbReference>
<feature type="transmembrane region" description="Helical" evidence="1">
    <location>
        <begin position="168"/>
        <end position="185"/>
    </location>
</feature>